<evidence type="ECO:0000313" key="1">
    <source>
        <dbReference type="EMBL" id="GAH19905.1"/>
    </source>
</evidence>
<dbReference type="EMBL" id="BARU01000363">
    <property type="protein sequence ID" value="GAH19905.1"/>
    <property type="molecule type" value="Genomic_DNA"/>
</dbReference>
<dbReference type="AlphaFoldDB" id="X1EHR4"/>
<protein>
    <submittedName>
        <fullName evidence="1">Uncharacterized protein</fullName>
    </submittedName>
</protein>
<name>X1EHR4_9ZZZZ</name>
<proteinExistence type="predicted"/>
<comment type="caution">
    <text evidence="1">The sequence shown here is derived from an EMBL/GenBank/DDBJ whole genome shotgun (WGS) entry which is preliminary data.</text>
</comment>
<feature type="non-terminal residue" evidence="1">
    <location>
        <position position="78"/>
    </location>
</feature>
<sequence>MAMLVGLPAPVTAQIRKDVNLQLLQKQYFETRPKLGPEVVPIVYQPVFEIEEGWLRAIFVAPGENHLVFQDEVAPIKA</sequence>
<reference evidence="1" key="1">
    <citation type="journal article" date="2014" name="Front. Microbiol.">
        <title>High frequency of phylogenetically diverse reductive dehalogenase-homologous genes in deep subseafloor sedimentary metagenomes.</title>
        <authorList>
            <person name="Kawai M."/>
            <person name="Futagami T."/>
            <person name="Toyoda A."/>
            <person name="Takaki Y."/>
            <person name="Nishi S."/>
            <person name="Hori S."/>
            <person name="Arai W."/>
            <person name="Tsubouchi T."/>
            <person name="Morono Y."/>
            <person name="Uchiyama I."/>
            <person name="Ito T."/>
            <person name="Fujiyama A."/>
            <person name="Inagaki F."/>
            <person name="Takami H."/>
        </authorList>
    </citation>
    <scope>NUCLEOTIDE SEQUENCE</scope>
    <source>
        <strain evidence="1">Expedition CK06-06</strain>
    </source>
</reference>
<gene>
    <name evidence="1" type="ORF">S03H2_01282</name>
</gene>
<accession>X1EHR4</accession>
<organism evidence="1">
    <name type="scientific">marine sediment metagenome</name>
    <dbReference type="NCBI Taxonomy" id="412755"/>
    <lineage>
        <taxon>unclassified sequences</taxon>
        <taxon>metagenomes</taxon>
        <taxon>ecological metagenomes</taxon>
    </lineage>
</organism>